<dbReference type="InterPro" id="IPR001451">
    <property type="entry name" value="Hexapep"/>
</dbReference>
<evidence type="ECO:0000256" key="1">
    <source>
        <dbReference type="ARBA" id="ARBA00007274"/>
    </source>
</evidence>
<sequence length="236" mass="26201">MINLLISILAKILSRISKLILNIKKRKEYKRVGSIVDSKNIDLSFICGNYCRVGRDTVIEKNVIMGRLSYINSDMGKTYIGSNVKIGSLCSISSGVIIAPVNHYLNYVTTHPLLYNSYYSSILNINSNLLSQQELDANVSTVIGNDVWIGANVIIKRGVTIGDGAVIGAGSIITKDIPSYAVVAGVPAKIIKYRFSKDVIESLKDSKNVWELSTSELEENFSHLYDVEKYLNRFKL</sequence>
<organism evidence="5 6">
    <name type="scientific">Actinobacillus pleuropneumoniae</name>
    <name type="common">Haemophilus pleuropneumoniae</name>
    <dbReference type="NCBI Taxonomy" id="715"/>
    <lineage>
        <taxon>Bacteria</taxon>
        <taxon>Pseudomonadati</taxon>
        <taxon>Pseudomonadota</taxon>
        <taxon>Gammaproteobacteria</taxon>
        <taxon>Pasteurellales</taxon>
        <taxon>Pasteurellaceae</taxon>
        <taxon>Actinobacillus</taxon>
    </lineage>
</organism>
<dbReference type="EC" id="2.3.1.-" evidence="5"/>
<comment type="similarity">
    <text evidence="1">Belongs to the transferase hexapeptide repeat family.</text>
</comment>
<dbReference type="PANTHER" id="PTHR43300:SF11">
    <property type="entry name" value="ACETYLTRANSFERASE RV3034C-RELATED"/>
    <property type="match status" value="1"/>
</dbReference>
<dbReference type="RefSeq" id="WP_005602113.1">
    <property type="nucleotide sequence ID" value="NZ_CBDBSX010000096.1"/>
</dbReference>
<evidence type="ECO:0000256" key="3">
    <source>
        <dbReference type="ARBA" id="ARBA00022737"/>
    </source>
</evidence>
<name>A0A3S4YK82_ACTPL</name>
<evidence type="ECO:0000313" key="5">
    <source>
        <dbReference type="EMBL" id="VEJ17429.1"/>
    </source>
</evidence>
<dbReference type="SUPFAM" id="SSF51161">
    <property type="entry name" value="Trimeric LpxA-like enzymes"/>
    <property type="match status" value="1"/>
</dbReference>
<keyword evidence="3" id="KW-0677">Repeat</keyword>
<dbReference type="PANTHER" id="PTHR43300">
    <property type="entry name" value="ACETYLTRANSFERASE"/>
    <property type="match status" value="1"/>
</dbReference>
<reference evidence="5 6" key="1">
    <citation type="submission" date="2018-12" db="EMBL/GenBank/DDBJ databases">
        <authorList>
            <consortium name="Pathogen Informatics"/>
        </authorList>
    </citation>
    <scope>NUCLEOTIDE SEQUENCE [LARGE SCALE GENOMIC DNA]</scope>
    <source>
        <strain evidence="5 6">NCTC10976</strain>
    </source>
</reference>
<dbReference type="GO" id="GO:0016746">
    <property type="term" value="F:acyltransferase activity"/>
    <property type="evidence" value="ECO:0007669"/>
    <property type="project" value="UniProtKB-KW"/>
</dbReference>
<dbReference type="AlphaFoldDB" id="A0A3S4YK82"/>
<protein>
    <submittedName>
        <fullName evidence="5">Acetyltransferase</fullName>
        <ecNumber evidence="5">2.3.1.-</ecNumber>
    </submittedName>
</protein>
<evidence type="ECO:0000256" key="2">
    <source>
        <dbReference type="ARBA" id="ARBA00022679"/>
    </source>
</evidence>
<evidence type="ECO:0000256" key="4">
    <source>
        <dbReference type="ARBA" id="ARBA00023315"/>
    </source>
</evidence>
<proteinExistence type="inferred from homology"/>
<dbReference type="InterPro" id="IPR011004">
    <property type="entry name" value="Trimer_LpxA-like_sf"/>
</dbReference>
<keyword evidence="4 5" id="KW-0012">Acyltransferase</keyword>
<dbReference type="EMBL" id="LR134515">
    <property type="protein sequence ID" value="VEJ17429.1"/>
    <property type="molecule type" value="Genomic_DNA"/>
</dbReference>
<dbReference type="Proteomes" id="UP000275510">
    <property type="component" value="Chromosome"/>
</dbReference>
<gene>
    <name evidence="5" type="primary">vatD</name>
    <name evidence="5" type="ORF">NCTC10976_01560</name>
</gene>
<dbReference type="Pfam" id="PF00132">
    <property type="entry name" value="Hexapep"/>
    <property type="match status" value="1"/>
</dbReference>
<evidence type="ECO:0000313" key="6">
    <source>
        <dbReference type="Proteomes" id="UP000275510"/>
    </source>
</evidence>
<dbReference type="InterPro" id="IPR050179">
    <property type="entry name" value="Trans_hexapeptide_repeat"/>
</dbReference>
<dbReference type="PROSITE" id="PS00101">
    <property type="entry name" value="HEXAPEP_TRANSFERASES"/>
    <property type="match status" value="1"/>
</dbReference>
<dbReference type="InterPro" id="IPR018357">
    <property type="entry name" value="Hexapep_transf_CS"/>
</dbReference>
<keyword evidence="2 5" id="KW-0808">Transferase</keyword>
<dbReference type="Gene3D" id="2.160.10.10">
    <property type="entry name" value="Hexapeptide repeat proteins"/>
    <property type="match status" value="1"/>
</dbReference>
<accession>A0A3S4YK82</accession>
<dbReference type="CDD" id="cd03349">
    <property type="entry name" value="LbH_XAT"/>
    <property type="match status" value="1"/>
</dbReference>